<feature type="region of interest" description="Disordered" evidence="1">
    <location>
        <begin position="33"/>
        <end position="67"/>
    </location>
</feature>
<dbReference type="Proteomes" id="UP000214566">
    <property type="component" value="Unassembled WGS sequence"/>
</dbReference>
<organism evidence="2 3">
    <name type="scientific">Thiomonas delicata</name>
    <name type="common">Thiomonas cuprina</name>
    <dbReference type="NCBI Taxonomy" id="364030"/>
    <lineage>
        <taxon>Bacteria</taxon>
        <taxon>Pseudomonadati</taxon>
        <taxon>Pseudomonadota</taxon>
        <taxon>Betaproteobacteria</taxon>
        <taxon>Burkholderiales</taxon>
        <taxon>Thiomonas</taxon>
    </lineage>
</organism>
<evidence type="ECO:0000256" key="1">
    <source>
        <dbReference type="SAM" id="MobiDB-lite"/>
    </source>
</evidence>
<dbReference type="AlphaFoldDB" id="A0A238D2M6"/>
<proteinExistence type="predicted"/>
<dbReference type="EMBL" id="FLMQ01000055">
    <property type="protein sequence ID" value="SBP87434.1"/>
    <property type="molecule type" value="Genomic_DNA"/>
</dbReference>
<gene>
    <name evidence="2" type="ORF">THIARS_60147</name>
</gene>
<sequence length="128" mass="14186">MAPIILRLASSPAGPIAALIGDRARLWMRGADSANTHPRRDSSHFGRKNRHRAAKQRAQCFDGQRHASDTLPPQNECCICHPQADTYSVRICLLAGDSPHTPGNIHPLLPQDDIWLKPSARGRPMKRN</sequence>
<feature type="compositionally biased region" description="Basic residues" evidence="1">
    <location>
        <begin position="45"/>
        <end position="55"/>
    </location>
</feature>
<reference evidence="2 3" key="1">
    <citation type="submission" date="2016-06" db="EMBL/GenBank/DDBJ databases">
        <authorList>
            <person name="Kjaerup R.B."/>
            <person name="Dalgaard T.S."/>
            <person name="Juul-Madsen H.R."/>
        </authorList>
    </citation>
    <scope>NUCLEOTIDE SEQUENCE [LARGE SCALE GENOMIC DNA]</scope>
    <source>
        <strain evidence="2 3">DSM 16361</strain>
    </source>
</reference>
<accession>A0A238D2M6</accession>
<name>A0A238D2M6_THIDL</name>
<evidence type="ECO:0000313" key="2">
    <source>
        <dbReference type="EMBL" id="SBP87434.1"/>
    </source>
</evidence>
<keyword evidence="3" id="KW-1185">Reference proteome</keyword>
<protein>
    <submittedName>
        <fullName evidence="2">Uncharacterized protein</fullName>
    </submittedName>
</protein>
<evidence type="ECO:0000313" key="3">
    <source>
        <dbReference type="Proteomes" id="UP000214566"/>
    </source>
</evidence>